<evidence type="ECO:0008006" key="3">
    <source>
        <dbReference type="Google" id="ProtNLM"/>
    </source>
</evidence>
<dbReference type="RefSeq" id="WP_416205335.1">
    <property type="nucleotide sequence ID" value="NZ_JBBKTX010000006.1"/>
</dbReference>
<organism evidence="1 2">
    <name type="scientific">Oceanobacter antarcticus</name>
    <dbReference type="NCBI Taxonomy" id="3133425"/>
    <lineage>
        <taxon>Bacteria</taxon>
        <taxon>Pseudomonadati</taxon>
        <taxon>Pseudomonadota</taxon>
        <taxon>Gammaproteobacteria</taxon>
        <taxon>Oceanospirillales</taxon>
        <taxon>Oceanospirillaceae</taxon>
        <taxon>Oceanobacter</taxon>
    </lineage>
</organism>
<keyword evidence="2" id="KW-1185">Reference proteome</keyword>
<proteinExistence type="predicted"/>
<dbReference type="InterPro" id="IPR029058">
    <property type="entry name" value="AB_hydrolase_fold"/>
</dbReference>
<dbReference type="Proteomes" id="UP001620597">
    <property type="component" value="Unassembled WGS sequence"/>
</dbReference>
<dbReference type="Gene3D" id="3.40.50.1820">
    <property type="entry name" value="alpha/beta hydrolase"/>
    <property type="match status" value="1"/>
</dbReference>
<gene>
    <name evidence="1" type="ORF">WG929_06180</name>
</gene>
<comment type="caution">
    <text evidence="1">The sequence shown here is derived from an EMBL/GenBank/DDBJ whole genome shotgun (WGS) entry which is preliminary data.</text>
</comment>
<evidence type="ECO:0000313" key="1">
    <source>
        <dbReference type="EMBL" id="MFK4751989.1"/>
    </source>
</evidence>
<sequence length="230" mass="26565">MNCEDSYVIEDGVEALVWSDENPVQAIVSFTSMNPGKFERWSWFSNNPLNNPTLYIMLRDDEHKYYLGDINESKNKYICFLSDTLKKYKVDKSKVYALGSSMGGYGAVYATVKLGFSGCLCINPQVDYFSAGLHEYSLWQRKMRSTKWVDLDHVILTTLCDSSPEFYFIRGLYGADSCAMDKLVYAVDCLRYPYSLNVVNEKEHGWFGMPKNKLIRHLNDFFNKDNTNKI</sequence>
<dbReference type="EMBL" id="JBBKTX010000006">
    <property type="protein sequence ID" value="MFK4751989.1"/>
    <property type="molecule type" value="Genomic_DNA"/>
</dbReference>
<evidence type="ECO:0000313" key="2">
    <source>
        <dbReference type="Proteomes" id="UP001620597"/>
    </source>
</evidence>
<name>A0ABW8NGD8_9GAMM</name>
<accession>A0ABW8NGD8</accession>
<dbReference type="SUPFAM" id="SSF53474">
    <property type="entry name" value="alpha/beta-Hydrolases"/>
    <property type="match status" value="1"/>
</dbReference>
<protein>
    <recommendedName>
        <fullName evidence="3">Esterase</fullName>
    </recommendedName>
</protein>
<reference evidence="1 2" key="1">
    <citation type="submission" date="2024-03" db="EMBL/GenBank/DDBJ databases">
        <title>High-quality draft genome sequence of Oceanobacter sp. wDCs-4.</title>
        <authorList>
            <person name="Dong C."/>
        </authorList>
    </citation>
    <scope>NUCLEOTIDE SEQUENCE [LARGE SCALE GENOMIC DNA]</scope>
    <source>
        <strain evidence="2">wDCs-4</strain>
    </source>
</reference>